<evidence type="ECO:0000256" key="1">
    <source>
        <dbReference type="ARBA" id="ARBA00012928"/>
    </source>
</evidence>
<sequence>MTESLSASIATFQDMIQEAGIIAGFTGAGISTESGIPDFRSPGSPWMRHKPISFELFVQSAEARREAWRRKFAMDDLYRGARPSQGHLGLAALAATGRMPAVITQNIDGLHQESGLMEDQVIELHGNGTYARCLACSRRHELDWVRQCFDADGGPPDCIACGGILKSATISFGQAMPEEAMRRAQKLAASCDVFLVAGSSLIVYPAAAFPAFAKENGARLIIVNREQTPLDHAADLVIHAEIGPIFSKFIT</sequence>
<dbReference type="GO" id="GO:0070403">
    <property type="term" value="F:NAD+ binding"/>
    <property type="evidence" value="ECO:0007669"/>
    <property type="project" value="InterPro"/>
</dbReference>
<dbReference type="EMBL" id="CP016616">
    <property type="protein sequence ID" value="ANY76992.1"/>
    <property type="molecule type" value="Genomic_DNA"/>
</dbReference>
<name>A0A1B2EAS3_9HYPH</name>
<proteinExistence type="predicted"/>
<organism evidence="6">
    <name type="scientific">Microvirga ossetica</name>
    <dbReference type="NCBI Taxonomy" id="1882682"/>
    <lineage>
        <taxon>Bacteria</taxon>
        <taxon>Pseudomonadati</taxon>
        <taxon>Pseudomonadota</taxon>
        <taxon>Alphaproteobacteria</taxon>
        <taxon>Hyphomicrobiales</taxon>
        <taxon>Methylobacteriaceae</taxon>
        <taxon>Microvirga</taxon>
    </lineage>
</organism>
<accession>A0A1B2EAS3</accession>
<dbReference type="AlphaFoldDB" id="A0A1B2EAS3"/>
<feature type="domain" description="Deacetylase sirtuin-type" evidence="5">
    <location>
        <begin position="2"/>
        <end position="251"/>
    </location>
</feature>
<dbReference type="PANTHER" id="PTHR11085:SF4">
    <property type="entry name" value="NAD-DEPENDENT PROTEIN DEACYLASE"/>
    <property type="match status" value="1"/>
</dbReference>
<dbReference type="Gene3D" id="2.20.28.200">
    <property type="match status" value="1"/>
</dbReference>
<evidence type="ECO:0000259" key="5">
    <source>
        <dbReference type="PROSITE" id="PS50305"/>
    </source>
</evidence>
<gene>
    <name evidence="6" type="ORF">BB934_01140</name>
</gene>
<dbReference type="Gene3D" id="3.40.50.1220">
    <property type="entry name" value="TPP-binding domain"/>
    <property type="match status" value="1"/>
</dbReference>
<dbReference type="EC" id="2.3.1.286" evidence="1"/>
<evidence type="ECO:0000256" key="4">
    <source>
        <dbReference type="PROSITE-ProRule" id="PRU00236"/>
    </source>
</evidence>
<evidence type="ECO:0000256" key="3">
    <source>
        <dbReference type="ARBA" id="ARBA00023027"/>
    </source>
</evidence>
<dbReference type="SUPFAM" id="SSF52467">
    <property type="entry name" value="DHS-like NAD/FAD-binding domain"/>
    <property type="match status" value="1"/>
</dbReference>
<protein>
    <recommendedName>
        <fullName evidence="1">protein acetyllysine N-acetyltransferase</fullName>
        <ecNumber evidence="1">2.3.1.286</ecNumber>
    </recommendedName>
</protein>
<dbReference type="InterPro" id="IPR050134">
    <property type="entry name" value="NAD-dep_sirtuin_deacylases"/>
</dbReference>
<evidence type="ECO:0000256" key="2">
    <source>
        <dbReference type="ARBA" id="ARBA00022679"/>
    </source>
</evidence>
<comment type="caution">
    <text evidence="4">Lacks conserved residue(s) required for the propagation of feature annotation.</text>
</comment>
<dbReference type="InterPro" id="IPR003000">
    <property type="entry name" value="Sirtuin"/>
</dbReference>
<dbReference type="PROSITE" id="PS50305">
    <property type="entry name" value="SIRTUIN"/>
    <property type="match status" value="1"/>
</dbReference>
<dbReference type="Pfam" id="PF02146">
    <property type="entry name" value="SIR2"/>
    <property type="match status" value="1"/>
</dbReference>
<dbReference type="GO" id="GO:0017136">
    <property type="term" value="F:histone deacetylase activity, NAD-dependent"/>
    <property type="evidence" value="ECO:0007669"/>
    <property type="project" value="TreeGrafter"/>
</dbReference>
<dbReference type="RefSeq" id="WP_237050279.1">
    <property type="nucleotide sequence ID" value="NZ_CP016616.1"/>
</dbReference>
<dbReference type="CDD" id="cd01407">
    <property type="entry name" value="SIR2-fam"/>
    <property type="match status" value="1"/>
</dbReference>
<dbReference type="InterPro" id="IPR026590">
    <property type="entry name" value="Ssirtuin_cat_dom"/>
</dbReference>
<keyword evidence="3" id="KW-0520">NAD</keyword>
<dbReference type="InterPro" id="IPR029035">
    <property type="entry name" value="DHS-like_NAD/FAD-binding_dom"/>
</dbReference>
<reference evidence="6" key="1">
    <citation type="submission" date="2016-07" db="EMBL/GenBank/DDBJ databases">
        <title>Microvirga ossetica sp. nov. a new species of rhizobia isolated from root nodules of the legume species Vicia alpestris Steven originated from North Ossetia region in the Caucasus.</title>
        <authorList>
            <person name="Safronova V.I."/>
            <person name="Kuznetsova I.G."/>
            <person name="Sazanova A.L."/>
            <person name="Belimov A."/>
            <person name="Andronov E."/>
            <person name="Osledkin Y.S."/>
            <person name="Onishchuk O.P."/>
            <person name="Kurchak O.N."/>
            <person name="Shaposhnikov A.I."/>
            <person name="Willems A."/>
            <person name="Tikhonovich I.A."/>
        </authorList>
    </citation>
    <scope>NUCLEOTIDE SEQUENCE [LARGE SCALE GENOMIC DNA]</scope>
    <source>
        <strain evidence="6">V5/3M</strain>
    </source>
</reference>
<keyword evidence="2" id="KW-0808">Transferase</keyword>
<dbReference type="PANTHER" id="PTHR11085">
    <property type="entry name" value="NAD-DEPENDENT PROTEIN DEACYLASE SIRTUIN-5, MITOCHONDRIAL-RELATED"/>
    <property type="match status" value="1"/>
</dbReference>
<dbReference type="KEGG" id="moc:BB934_01140"/>
<evidence type="ECO:0000313" key="6">
    <source>
        <dbReference type="EMBL" id="ANY76992.1"/>
    </source>
</evidence>